<dbReference type="AlphaFoldDB" id="A0A7K4MXJ1"/>
<name>A0A7K4MXJ1_9ARCH</name>
<gene>
    <name evidence="1" type="ORF">HX858_09460</name>
</gene>
<proteinExistence type="predicted"/>
<organism evidence="1 2">
    <name type="scientific">Marine Group I thaumarchaeote</name>
    <dbReference type="NCBI Taxonomy" id="2511932"/>
    <lineage>
        <taxon>Archaea</taxon>
        <taxon>Nitrososphaerota</taxon>
        <taxon>Marine Group I</taxon>
    </lineage>
</organism>
<protein>
    <submittedName>
        <fullName evidence="1">Uncharacterized protein</fullName>
    </submittedName>
</protein>
<sequence length="180" mass="20785">MEIIMHRRIHIVWNEKMKSFKSLLTEIKPASEKEFLSEPGKLGDCFKVAGRSMLDLDDVNEKAGYKMVHALVYGEGKLKGRRYGHAFNILGNVVFDNSNGNKIMMRKANYFKQGKINPKEKGAYIEYSKLESMLKMGKHQHWGPWDLNEALEEELPDVKKEIGNKKMKISSKELKIIKNI</sequence>
<evidence type="ECO:0000313" key="1">
    <source>
        <dbReference type="EMBL" id="NWJ57954.1"/>
    </source>
</evidence>
<dbReference type="EMBL" id="JACATH010000030">
    <property type="protein sequence ID" value="NWJ57954.1"/>
    <property type="molecule type" value="Genomic_DNA"/>
</dbReference>
<accession>A0A7K4MXJ1</accession>
<reference evidence="1 2" key="1">
    <citation type="journal article" date="2019" name="Environ. Microbiol.">
        <title>Genomics insights into ecotype formation of ammonia-oxidizing archaea in the deep ocean.</title>
        <authorList>
            <person name="Wang Y."/>
            <person name="Huang J.M."/>
            <person name="Cui G.J."/>
            <person name="Nunoura T."/>
            <person name="Takaki Y."/>
            <person name="Li W.L."/>
            <person name="Li J."/>
            <person name="Gao Z.M."/>
            <person name="Takai K."/>
            <person name="Zhang A.Q."/>
            <person name="Stepanauskas R."/>
        </authorList>
    </citation>
    <scope>NUCLEOTIDE SEQUENCE [LARGE SCALE GENOMIC DNA]</scope>
    <source>
        <strain evidence="1 2">L15a</strain>
    </source>
</reference>
<dbReference type="Proteomes" id="UP000575480">
    <property type="component" value="Unassembled WGS sequence"/>
</dbReference>
<evidence type="ECO:0000313" key="2">
    <source>
        <dbReference type="Proteomes" id="UP000575480"/>
    </source>
</evidence>
<comment type="caution">
    <text evidence="1">The sequence shown here is derived from an EMBL/GenBank/DDBJ whole genome shotgun (WGS) entry which is preliminary data.</text>
</comment>